<dbReference type="OrthoDB" id="14428at10239"/>
<evidence type="ECO:0000313" key="2">
    <source>
        <dbReference type="Proteomes" id="UP000203948"/>
    </source>
</evidence>
<sequence>MGVYVYPSCGETAKRHVKVKANVAAQNGKVAAKARRNLAAQNKTTRITPSGYFPAEIETDTDGVNHYTSLHAPNAMALEFGHQPSGKFAGTDTKAPEETLILTRAAYS</sequence>
<proteinExistence type="predicted"/>
<accession>A0A0N9BDM3</accession>
<dbReference type="EMBL" id="KT206225">
    <property type="protein sequence ID" value="ALA48129.1"/>
    <property type="molecule type" value="Genomic_DNA"/>
</dbReference>
<organism evidence="1 2">
    <name type="scientific">Mycobacterium phage Phlei</name>
    <dbReference type="NCBI Taxonomy" id="1690684"/>
    <lineage>
        <taxon>Viruses</taxon>
        <taxon>Duplodnaviria</taxon>
        <taxon>Heunggongvirae</taxon>
        <taxon>Uroviricota</taxon>
        <taxon>Caudoviricetes</taxon>
        <taxon>Phleivirus</taxon>
        <taxon>Phleivirus Phlei</taxon>
    </lineage>
</organism>
<dbReference type="Pfam" id="PF17395">
    <property type="entry name" value="DUF5403"/>
    <property type="match status" value="1"/>
</dbReference>
<dbReference type="GeneID" id="26517063"/>
<dbReference type="Proteomes" id="UP000203948">
    <property type="component" value="Segment"/>
</dbReference>
<evidence type="ECO:0000313" key="1">
    <source>
        <dbReference type="EMBL" id="ALA48129.1"/>
    </source>
</evidence>
<keyword evidence="2" id="KW-1185">Reference proteome</keyword>
<dbReference type="KEGG" id="vg:26517063"/>
<reference evidence="1 2" key="1">
    <citation type="journal article" date="2016" name="Arch. Virol.">
        <title>Genome sequence of a cluster A13 mycobacteriophage detected in Mycobacterium phlei over a half century ago.</title>
        <authorList>
            <person name="Marton S."/>
            <person name="Feher E."/>
            <person name="Horvath B."/>
            <person name="Haber K."/>
            <person name="Somogyi P."/>
            <person name="Minarovits J."/>
            <person name="Banyai K."/>
        </authorList>
    </citation>
    <scope>NUCLEOTIDE SEQUENCE [LARGE SCALE GENOMIC DNA]</scope>
</reference>
<protein>
    <submittedName>
        <fullName evidence="1">Uncharacterized protein</fullName>
    </submittedName>
</protein>
<name>A0A0N9BDM3_9CAUD</name>
<dbReference type="RefSeq" id="YP_009188010.1">
    <property type="nucleotide sequence ID" value="NC_028662.1"/>
</dbReference>
<dbReference type="InterPro" id="IPR039452">
    <property type="entry name" value="DUF5403"/>
</dbReference>